<dbReference type="InterPro" id="IPR011032">
    <property type="entry name" value="GroES-like_sf"/>
</dbReference>
<dbReference type="PANTHER" id="PTHR45348">
    <property type="entry name" value="HYPOTHETICAL OXIDOREDUCTASE (EUROFUNG)"/>
    <property type="match status" value="1"/>
</dbReference>
<dbReference type="Pfam" id="PF00107">
    <property type="entry name" value="ADH_zinc_N"/>
    <property type="match status" value="1"/>
</dbReference>
<comment type="similarity">
    <text evidence="1">Belongs to the zinc-containing alcohol dehydrogenase family.</text>
</comment>
<gene>
    <name evidence="4" type="ORF">PT974_04676</name>
</gene>
<feature type="domain" description="Enoyl reductase (ER)" evidence="3">
    <location>
        <begin position="13"/>
        <end position="342"/>
    </location>
</feature>
<dbReference type="SUPFAM" id="SSF51735">
    <property type="entry name" value="NAD(P)-binding Rossmann-fold domains"/>
    <property type="match status" value="1"/>
</dbReference>
<dbReference type="SUPFAM" id="SSF50129">
    <property type="entry name" value="GroES-like"/>
    <property type="match status" value="1"/>
</dbReference>
<evidence type="ECO:0000313" key="5">
    <source>
        <dbReference type="Proteomes" id="UP001338125"/>
    </source>
</evidence>
<evidence type="ECO:0000313" key="4">
    <source>
        <dbReference type="EMBL" id="KAK5996244.1"/>
    </source>
</evidence>
<dbReference type="CDD" id="cd08249">
    <property type="entry name" value="enoyl_reductase_like"/>
    <property type="match status" value="1"/>
</dbReference>
<dbReference type="SMART" id="SM00829">
    <property type="entry name" value="PKS_ER"/>
    <property type="match status" value="1"/>
</dbReference>
<accession>A0ABR0SW53</accession>
<keyword evidence="2" id="KW-0560">Oxidoreductase</keyword>
<name>A0ABR0SW53_9HYPO</name>
<evidence type="ECO:0000259" key="3">
    <source>
        <dbReference type="SMART" id="SM00829"/>
    </source>
</evidence>
<protein>
    <submittedName>
        <fullName evidence="4">Trans-enoyl reductase ACTTS2</fullName>
    </submittedName>
</protein>
<organism evidence="4 5">
    <name type="scientific">Cladobotryum mycophilum</name>
    <dbReference type="NCBI Taxonomy" id="491253"/>
    <lineage>
        <taxon>Eukaryota</taxon>
        <taxon>Fungi</taxon>
        <taxon>Dikarya</taxon>
        <taxon>Ascomycota</taxon>
        <taxon>Pezizomycotina</taxon>
        <taxon>Sordariomycetes</taxon>
        <taxon>Hypocreomycetidae</taxon>
        <taxon>Hypocreales</taxon>
        <taxon>Hypocreaceae</taxon>
        <taxon>Cladobotryum</taxon>
    </lineage>
</organism>
<dbReference type="Gene3D" id="3.40.50.720">
    <property type="entry name" value="NAD(P)-binding Rossmann-like Domain"/>
    <property type="match status" value="1"/>
</dbReference>
<proteinExistence type="inferred from homology"/>
<dbReference type="InterPro" id="IPR013154">
    <property type="entry name" value="ADH-like_N"/>
</dbReference>
<dbReference type="EMBL" id="JAVFKD010000004">
    <property type="protein sequence ID" value="KAK5996244.1"/>
    <property type="molecule type" value="Genomic_DNA"/>
</dbReference>
<reference evidence="4 5" key="1">
    <citation type="submission" date="2024-01" db="EMBL/GenBank/DDBJ databases">
        <title>Complete genome of Cladobotryum mycophilum ATHUM6906.</title>
        <authorList>
            <person name="Christinaki A.C."/>
            <person name="Myridakis A.I."/>
            <person name="Kouvelis V.N."/>
        </authorList>
    </citation>
    <scope>NUCLEOTIDE SEQUENCE [LARGE SCALE GENOMIC DNA]</scope>
    <source>
        <strain evidence="4 5">ATHUM6906</strain>
    </source>
</reference>
<dbReference type="Gene3D" id="3.90.180.10">
    <property type="entry name" value="Medium-chain alcohol dehydrogenases, catalytic domain"/>
    <property type="match status" value="1"/>
</dbReference>
<dbReference type="Proteomes" id="UP001338125">
    <property type="component" value="Unassembled WGS sequence"/>
</dbReference>
<comment type="caution">
    <text evidence="4">The sequence shown here is derived from an EMBL/GenBank/DDBJ whole genome shotgun (WGS) entry which is preliminary data.</text>
</comment>
<evidence type="ECO:0000256" key="2">
    <source>
        <dbReference type="ARBA" id="ARBA00023002"/>
    </source>
</evidence>
<dbReference type="InterPro" id="IPR013149">
    <property type="entry name" value="ADH-like_C"/>
</dbReference>
<dbReference type="PANTHER" id="PTHR45348:SF2">
    <property type="entry name" value="ZINC-TYPE ALCOHOL DEHYDROGENASE-LIKE PROTEIN C2E1P3.01"/>
    <property type="match status" value="1"/>
</dbReference>
<sequence>MSTQKAIVIREAGKAEVITNAPIPKLRDGYIIVKTASVALNPVDWKFIDFLASSGAIVGCDYSGIIHQIGANVQPGFQVGDRVMGMIHGCNQSNHEDGSFAEYVAAKADIQMRIPDAMSFEDAATLGAGVISMGQSLYQSLGLPLPDNPSKEKTPVLIYGGSTATGTLAIQFAKLSGFDVVATCSPRNEKLVRGMGADHVFDYNSPDCASNIKKATDDKLHLVFDAIGNEETAKLCCDAIRPEGGKYTSLNQLEKLPRKDVENLGTMAYTAVGEAFELTGAKILAKPEDLAFAKKFTKMAQDLLFKQRLKVHPPSVRSGGLRGVLDGLQEMRDGKVSGVKLVYNVE</sequence>
<dbReference type="InterPro" id="IPR047122">
    <property type="entry name" value="Trans-enoyl_RdTase-like"/>
</dbReference>
<keyword evidence="5" id="KW-1185">Reference proteome</keyword>
<dbReference type="InterPro" id="IPR036291">
    <property type="entry name" value="NAD(P)-bd_dom_sf"/>
</dbReference>
<dbReference type="Pfam" id="PF08240">
    <property type="entry name" value="ADH_N"/>
    <property type="match status" value="1"/>
</dbReference>
<evidence type="ECO:0000256" key="1">
    <source>
        <dbReference type="ARBA" id="ARBA00008072"/>
    </source>
</evidence>
<dbReference type="InterPro" id="IPR020843">
    <property type="entry name" value="ER"/>
</dbReference>